<evidence type="ECO:0000256" key="7">
    <source>
        <dbReference type="RuleBase" id="RU003346"/>
    </source>
</evidence>
<gene>
    <name evidence="10" type="ORF">Purlil1_3309</name>
</gene>
<dbReference type="PANTHER" id="PTHR48022">
    <property type="entry name" value="PLASTIDIC GLUCOSE TRANSPORTER 4"/>
    <property type="match status" value="1"/>
</dbReference>
<dbReference type="PROSITE" id="PS00217">
    <property type="entry name" value="SUGAR_TRANSPORT_2"/>
    <property type="match status" value="1"/>
</dbReference>
<feature type="transmembrane region" description="Helical" evidence="8">
    <location>
        <begin position="571"/>
        <end position="591"/>
    </location>
</feature>
<feature type="transmembrane region" description="Helical" evidence="8">
    <location>
        <begin position="473"/>
        <end position="495"/>
    </location>
</feature>
<dbReference type="InterPro" id="IPR005828">
    <property type="entry name" value="MFS_sugar_transport-like"/>
</dbReference>
<dbReference type="Pfam" id="PF00083">
    <property type="entry name" value="Sugar_tr"/>
    <property type="match status" value="1"/>
</dbReference>
<organism evidence="10 11">
    <name type="scientific">Purpureocillium lilacinum</name>
    <name type="common">Paecilomyces lilacinus</name>
    <dbReference type="NCBI Taxonomy" id="33203"/>
    <lineage>
        <taxon>Eukaryota</taxon>
        <taxon>Fungi</taxon>
        <taxon>Dikarya</taxon>
        <taxon>Ascomycota</taxon>
        <taxon>Pezizomycotina</taxon>
        <taxon>Sordariomycetes</taxon>
        <taxon>Hypocreomycetidae</taxon>
        <taxon>Hypocreales</taxon>
        <taxon>Ophiocordycipitaceae</taxon>
        <taxon>Purpureocillium</taxon>
    </lineage>
</organism>
<feature type="transmembrane region" description="Helical" evidence="8">
    <location>
        <begin position="253"/>
        <end position="274"/>
    </location>
</feature>
<sequence>MLSLPGYRMGPHPRRVSIVKSRPRPAVPPEPLAALEGGWAKLKPTAQSRDPLQRRPLFRVAAGHPWPPCPRARARLSENLESWSLFRNQGWLSTRLEAGASPTRLERVAPDSAQVGAPVVETSWLERKVKPSRINHRYPFRGKPLLWMTCAFGSLGDALFGYDQGIVAGLLVNPVFLARFFRDHGGADGTSDNIDPSITGILVACLQISAAVGSLIAGRVGDMVGRKKCVRLGGFIYFATAFLQAFAPDFKMFIAGRTIQGLGVGFLSMTVPVIQTEIAAPHRRGLMVGIEYTFLIGGYALSTWVDFGFHHLIPQSESWQGPYFIQMGLAFILVAMSFILPETPRWLASNGFPKECLQTIADLHTPDGNTQCPEVQQVMLEITEAARYEATLGQSSWLEMFTRYRKRTLVGITAQMFAQLNGINVISFYLPTTLASAGFTQEKSLLYTAANSVPYVAATMLSWWLADAWGRRPLLLLGGVLMAIALCMVCAFTEATLQDPNVRAHLIYAFVVIYNAIYGFTWGPIPWLLPAEIFPLRARSKGMALATCSNWLFNFVIGMSAPDAFAGIGGYYYVIIAGFCLTSVALVYFYYVETASHTLEEVALAFGDKAFAADDEVIVATARLHRDSGIVRASAV</sequence>
<name>A0ABR0C7V0_PURLI</name>
<dbReference type="InterPro" id="IPR050360">
    <property type="entry name" value="MFS_Sugar_Transporters"/>
</dbReference>
<keyword evidence="11" id="KW-1185">Reference proteome</keyword>
<dbReference type="Gene3D" id="1.20.1250.20">
    <property type="entry name" value="MFS general substrate transporter like domains"/>
    <property type="match status" value="1"/>
</dbReference>
<evidence type="ECO:0000313" key="10">
    <source>
        <dbReference type="EMBL" id="KAK4092056.1"/>
    </source>
</evidence>
<dbReference type="InterPro" id="IPR003663">
    <property type="entry name" value="Sugar/inositol_transpt"/>
</dbReference>
<evidence type="ECO:0000256" key="5">
    <source>
        <dbReference type="ARBA" id="ARBA00022989"/>
    </source>
</evidence>
<evidence type="ECO:0000256" key="1">
    <source>
        <dbReference type="ARBA" id="ARBA00004141"/>
    </source>
</evidence>
<feature type="transmembrane region" description="Helical" evidence="8">
    <location>
        <begin position="229"/>
        <end position="247"/>
    </location>
</feature>
<evidence type="ECO:0000256" key="3">
    <source>
        <dbReference type="ARBA" id="ARBA00022448"/>
    </source>
</evidence>
<comment type="similarity">
    <text evidence="2 7">Belongs to the major facilitator superfamily. Sugar transporter (TC 2.A.1.1) family.</text>
</comment>
<feature type="transmembrane region" description="Helical" evidence="8">
    <location>
        <begin position="198"/>
        <end position="217"/>
    </location>
</feature>
<dbReference type="PRINTS" id="PR00171">
    <property type="entry name" value="SUGRTRNSPORT"/>
</dbReference>
<comment type="subcellular location">
    <subcellularLocation>
        <location evidence="1">Membrane</location>
        <topology evidence="1">Multi-pass membrane protein</topology>
    </subcellularLocation>
</comment>
<evidence type="ECO:0000256" key="8">
    <source>
        <dbReference type="SAM" id="Phobius"/>
    </source>
</evidence>
<feature type="transmembrane region" description="Helical" evidence="8">
    <location>
        <begin position="542"/>
        <end position="559"/>
    </location>
</feature>
<keyword evidence="4 8" id="KW-0812">Transmembrane</keyword>
<keyword evidence="5 8" id="KW-1133">Transmembrane helix</keyword>
<dbReference type="EMBL" id="JAWRVI010000009">
    <property type="protein sequence ID" value="KAK4092056.1"/>
    <property type="molecule type" value="Genomic_DNA"/>
</dbReference>
<evidence type="ECO:0000256" key="4">
    <source>
        <dbReference type="ARBA" id="ARBA00022692"/>
    </source>
</evidence>
<feature type="transmembrane region" description="Helical" evidence="8">
    <location>
        <begin position="445"/>
        <end position="466"/>
    </location>
</feature>
<feature type="transmembrane region" description="Helical" evidence="8">
    <location>
        <begin position="507"/>
        <end position="530"/>
    </location>
</feature>
<dbReference type="InterPro" id="IPR036259">
    <property type="entry name" value="MFS_trans_sf"/>
</dbReference>
<dbReference type="PANTHER" id="PTHR48022:SF74">
    <property type="entry name" value="SUGAR TRANSPORTER, PUTATIVE (AFU_ORTHOLOGUE AFUA_8G02010)-RELATED"/>
    <property type="match status" value="1"/>
</dbReference>
<proteinExistence type="inferred from homology"/>
<feature type="transmembrane region" description="Helical" evidence="8">
    <location>
        <begin position="286"/>
        <end position="303"/>
    </location>
</feature>
<dbReference type="InterPro" id="IPR005829">
    <property type="entry name" value="Sugar_transporter_CS"/>
</dbReference>
<evidence type="ECO:0000313" key="11">
    <source>
        <dbReference type="Proteomes" id="UP001287286"/>
    </source>
</evidence>
<dbReference type="InterPro" id="IPR020846">
    <property type="entry name" value="MFS_dom"/>
</dbReference>
<evidence type="ECO:0000256" key="2">
    <source>
        <dbReference type="ARBA" id="ARBA00010992"/>
    </source>
</evidence>
<dbReference type="Proteomes" id="UP001287286">
    <property type="component" value="Unassembled WGS sequence"/>
</dbReference>
<protein>
    <recommendedName>
        <fullName evidence="9">Major facilitator superfamily (MFS) profile domain-containing protein</fullName>
    </recommendedName>
</protein>
<dbReference type="SUPFAM" id="SSF103473">
    <property type="entry name" value="MFS general substrate transporter"/>
    <property type="match status" value="1"/>
</dbReference>
<keyword evidence="3 7" id="KW-0813">Transport</keyword>
<evidence type="ECO:0000256" key="6">
    <source>
        <dbReference type="ARBA" id="ARBA00023136"/>
    </source>
</evidence>
<feature type="transmembrane region" description="Helical" evidence="8">
    <location>
        <begin position="323"/>
        <end position="340"/>
    </location>
</feature>
<dbReference type="PROSITE" id="PS50850">
    <property type="entry name" value="MFS"/>
    <property type="match status" value="1"/>
</dbReference>
<evidence type="ECO:0000259" key="9">
    <source>
        <dbReference type="PROSITE" id="PS50850"/>
    </source>
</evidence>
<feature type="domain" description="Major facilitator superfamily (MFS) profile" evidence="9">
    <location>
        <begin position="149"/>
        <end position="595"/>
    </location>
</feature>
<dbReference type="NCBIfam" id="TIGR00879">
    <property type="entry name" value="SP"/>
    <property type="match status" value="1"/>
</dbReference>
<feature type="transmembrane region" description="Helical" evidence="8">
    <location>
        <begin position="409"/>
        <end position="430"/>
    </location>
</feature>
<keyword evidence="6 8" id="KW-0472">Membrane</keyword>
<reference evidence="10 11" key="1">
    <citation type="journal article" date="2024" name="Microbiol. Resour. Announc.">
        <title>Genome annotations for the ascomycete fungi Trichoderma harzianum, Trichoderma aggressivum, and Purpureocillium lilacinum.</title>
        <authorList>
            <person name="Beijen E.P.W."/>
            <person name="Ohm R.A."/>
        </authorList>
    </citation>
    <scope>NUCLEOTIDE SEQUENCE [LARGE SCALE GENOMIC DNA]</scope>
    <source>
        <strain evidence="10 11">CBS 150709</strain>
    </source>
</reference>
<accession>A0ABR0C7V0</accession>
<comment type="caution">
    <text evidence="10">The sequence shown here is derived from an EMBL/GenBank/DDBJ whole genome shotgun (WGS) entry which is preliminary data.</text>
</comment>